<dbReference type="RefSeq" id="WP_008079514.1">
    <property type="nucleotide sequence ID" value="NZ_AEVT01000096.1"/>
</dbReference>
<dbReference type="Pfam" id="PF09836">
    <property type="entry name" value="DUF2063"/>
    <property type="match status" value="1"/>
</dbReference>
<dbReference type="eggNOG" id="COG3219">
    <property type="taxonomic scope" value="Bacteria"/>
</dbReference>
<proteinExistence type="predicted"/>
<comment type="caution">
    <text evidence="2">The sequence shown here is derived from an EMBL/GenBank/DDBJ whole genome shotgun (WGS) entry which is preliminary data.</text>
</comment>
<dbReference type="OrthoDB" id="7595107at2"/>
<dbReference type="InterPro" id="IPR044922">
    <property type="entry name" value="DUF2063_N_sf"/>
</dbReference>
<evidence type="ECO:0000259" key="1">
    <source>
        <dbReference type="Pfam" id="PF09836"/>
    </source>
</evidence>
<evidence type="ECO:0000313" key="2">
    <source>
        <dbReference type="EMBL" id="EGA68921.1"/>
    </source>
</evidence>
<dbReference type="InterPro" id="IPR018640">
    <property type="entry name" value="DUF2063"/>
</dbReference>
<sequence>MHEPPTSLVRECESLTTLIRSPFGASSLCRYSQFIRNNVINVLNYSFPMFCKQLSDEALKQLVDDFVVVHYAAEPEFHHIATEFVKYIQIRTTSILSDGSLTSDLVSLLEFEWYAFFVEIDPMPSVNNEYAFSAMAQDMTRFRVSTNKTMKLINVPFIVHKNSVTFLTDRRFPVYYALYRDEKHEVVSLKLREIDVAIIQMITLKSHQSVSDIQRQVAQQVAGFNFTDWIQHFSKVGLLSVELIGQKL</sequence>
<accession>E8MAS6</accession>
<protein>
    <recommendedName>
        <fullName evidence="1">Putative DNA-binding domain-containing protein</fullName>
    </recommendedName>
</protein>
<gene>
    <name evidence="2" type="ORF">VISI1226_20994</name>
</gene>
<feature type="domain" description="Putative DNA-binding" evidence="1">
    <location>
        <begin position="28"/>
        <end position="88"/>
    </location>
</feature>
<evidence type="ECO:0000313" key="3">
    <source>
        <dbReference type="Proteomes" id="UP000006228"/>
    </source>
</evidence>
<name>E8MAS6_PHOS4</name>
<dbReference type="Gene3D" id="1.10.150.690">
    <property type="entry name" value="DUF2063"/>
    <property type="match status" value="1"/>
</dbReference>
<organism evidence="2 3">
    <name type="scientific">Vibrio sinaloensis DSM 21326</name>
    <dbReference type="NCBI Taxonomy" id="945550"/>
    <lineage>
        <taxon>Bacteria</taxon>
        <taxon>Pseudomonadati</taxon>
        <taxon>Pseudomonadota</taxon>
        <taxon>Gammaproteobacteria</taxon>
        <taxon>Vibrionales</taxon>
        <taxon>Vibrionaceae</taxon>
        <taxon>Vibrio</taxon>
        <taxon>Vibrio oreintalis group</taxon>
    </lineage>
</organism>
<dbReference type="GeneID" id="95570639"/>
<dbReference type="EMBL" id="AEVT01000096">
    <property type="protein sequence ID" value="EGA68921.1"/>
    <property type="molecule type" value="Genomic_DNA"/>
</dbReference>
<reference evidence="2 3" key="1">
    <citation type="journal article" date="2012" name="Int. J. Syst. Evol. Microbiol.">
        <title>Vibrio caribbeanicus sp. nov., isolated from the marine sponge Scleritoderma cyanea.</title>
        <authorList>
            <person name="Hoffmann M."/>
            <person name="Monday S.R."/>
            <person name="Allard M.W."/>
            <person name="Strain E.A."/>
            <person name="Whittaker P."/>
            <person name="Naum M."/>
            <person name="McCarthy P.J."/>
            <person name="Lopez J.V."/>
            <person name="Fischer M."/>
            <person name="Brown E.W."/>
        </authorList>
    </citation>
    <scope>NUCLEOTIDE SEQUENCE [LARGE SCALE GENOMIC DNA]</scope>
    <source>
        <strain evidence="3">DSMZ 21326</strain>
    </source>
</reference>
<dbReference type="AlphaFoldDB" id="E8MAS6"/>
<dbReference type="Proteomes" id="UP000006228">
    <property type="component" value="Unassembled WGS sequence"/>
</dbReference>